<feature type="compositionally biased region" description="Polar residues" evidence="1">
    <location>
        <begin position="1"/>
        <end position="11"/>
    </location>
</feature>
<accession>A0A7S0VEV8</accession>
<organism evidence="2">
    <name type="scientific">Hemiselmis tepida</name>
    <dbReference type="NCBI Taxonomy" id="464990"/>
    <lineage>
        <taxon>Eukaryota</taxon>
        <taxon>Cryptophyceae</taxon>
        <taxon>Cryptomonadales</taxon>
        <taxon>Hemiselmidaceae</taxon>
        <taxon>Hemiselmis</taxon>
    </lineage>
</organism>
<dbReference type="AlphaFoldDB" id="A0A7S0VEV8"/>
<proteinExistence type="predicted"/>
<dbReference type="EMBL" id="HBFN01006613">
    <property type="protein sequence ID" value="CAD8785016.1"/>
    <property type="molecule type" value="Transcribed_RNA"/>
</dbReference>
<feature type="region of interest" description="Disordered" evidence="1">
    <location>
        <begin position="1"/>
        <end position="21"/>
    </location>
</feature>
<gene>
    <name evidence="2" type="ORF">HTEP1355_LOCUS3882</name>
</gene>
<evidence type="ECO:0000256" key="1">
    <source>
        <dbReference type="SAM" id="MobiDB-lite"/>
    </source>
</evidence>
<sequence>MQEPHVQNTLRGDSGPLHVKPGQTMTWQASRDYAAEMGGRLLTLDEARAFIGGRALYSGEDTWVAVEPRDWMQVGDNPPHHPGKSHNMECGGYPVWGDDATQTGARVVLYTKMGTTNPDAPECVTVQMSADDWIDEIFYNGVSIRHLVSNASAPTNNLKVFSFDAVPGGVLAIAANDIQGGNSASFFMKCTSTNPHSGCWNFQIQPGFPSCKSFGTGGVSGGAGGGEEDVGSMGRPAHLNPPHGWEKNDFNDAHWQAPTVETDTSRVWQAKFGMAPGVWHEKHKYTFYRIRPAPAEHKYTGGLIATKDIAGYWIGCCPCCCCWLLKKESTGPNSLKHTGFACLLLPIKLAERTRILGTNRFVNDGEPHDLLYDVKYKSPTCATGTRGAHLMKLC</sequence>
<evidence type="ECO:0000313" key="2">
    <source>
        <dbReference type="EMBL" id="CAD8785016.1"/>
    </source>
</evidence>
<protein>
    <submittedName>
        <fullName evidence="2">Uncharacterized protein</fullName>
    </submittedName>
</protein>
<name>A0A7S0VEV8_9CRYP</name>
<reference evidence="2" key="1">
    <citation type="submission" date="2021-01" db="EMBL/GenBank/DDBJ databases">
        <authorList>
            <person name="Corre E."/>
            <person name="Pelletier E."/>
            <person name="Niang G."/>
            <person name="Scheremetjew M."/>
            <person name="Finn R."/>
            <person name="Kale V."/>
            <person name="Holt S."/>
            <person name="Cochrane G."/>
            <person name="Meng A."/>
            <person name="Brown T."/>
            <person name="Cohen L."/>
        </authorList>
    </citation>
    <scope>NUCLEOTIDE SEQUENCE</scope>
    <source>
        <strain evidence="2">CCMP443</strain>
    </source>
</reference>